<sequence>IAVSFDNGYCPSFSFILGGRLKFTSRWPTFYYNHGGLERGQILSFLIANGKDIKSERKKFALLEDLYLIFKNHFDSIK</sequence>
<comment type="caution">
    <text evidence="1">The sequence shown here is derived from an EMBL/GenBank/DDBJ whole genome shotgun (WGS) entry which is preliminary data.</text>
</comment>
<organism evidence="1">
    <name type="scientific">marine sediment metagenome</name>
    <dbReference type="NCBI Taxonomy" id="412755"/>
    <lineage>
        <taxon>unclassified sequences</taxon>
        <taxon>metagenomes</taxon>
        <taxon>ecological metagenomes</taxon>
    </lineage>
</organism>
<gene>
    <name evidence="1" type="ORF">S06H3_20206</name>
</gene>
<protein>
    <submittedName>
        <fullName evidence="1">Uncharacterized protein</fullName>
    </submittedName>
</protein>
<evidence type="ECO:0000313" key="1">
    <source>
        <dbReference type="EMBL" id="GAI12309.1"/>
    </source>
</evidence>
<dbReference type="EMBL" id="BARV01010439">
    <property type="protein sequence ID" value="GAI12309.1"/>
    <property type="molecule type" value="Genomic_DNA"/>
</dbReference>
<accession>X1N125</accession>
<reference evidence="1" key="1">
    <citation type="journal article" date="2014" name="Front. Microbiol.">
        <title>High frequency of phylogenetically diverse reductive dehalogenase-homologous genes in deep subseafloor sedimentary metagenomes.</title>
        <authorList>
            <person name="Kawai M."/>
            <person name="Futagami T."/>
            <person name="Toyoda A."/>
            <person name="Takaki Y."/>
            <person name="Nishi S."/>
            <person name="Hori S."/>
            <person name="Arai W."/>
            <person name="Tsubouchi T."/>
            <person name="Morono Y."/>
            <person name="Uchiyama I."/>
            <person name="Ito T."/>
            <person name="Fujiyama A."/>
            <person name="Inagaki F."/>
            <person name="Takami H."/>
        </authorList>
    </citation>
    <scope>NUCLEOTIDE SEQUENCE</scope>
    <source>
        <strain evidence="1">Expedition CK06-06</strain>
    </source>
</reference>
<feature type="non-terminal residue" evidence="1">
    <location>
        <position position="1"/>
    </location>
</feature>
<name>X1N125_9ZZZZ</name>
<dbReference type="AlphaFoldDB" id="X1N125"/>
<proteinExistence type="predicted"/>